<gene>
    <name evidence="3" type="ORF">LTR09_003074</name>
</gene>
<dbReference type="Proteomes" id="UP001271007">
    <property type="component" value="Unassembled WGS sequence"/>
</dbReference>
<feature type="compositionally biased region" description="Polar residues" evidence="2">
    <location>
        <begin position="68"/>
        <end position="77"/>
    </location>
</feature>
<feature type="coiled-coil region" evidence="1">
    <location>
        <begin position="304"/>
        <end position="331"/>
    </location>
</feature>
<evidence type="ECO:0000313" key="4">
    <source>
        <dbReference type="Proteomes" id="UP001271007"/>
    </source>
</evidence>
<protein>
    <submittedName>
        <fullName evidence="3">Uncharacterized protein</fullName>
    </submittedName>
</protein>
<comment type="caution">
    <text evidence="3">The sequence shown here is derived from an EMBL/GenBank/DDBJ whole genome shotgun (WGS) entry which is preliminary data.</text>
</comment>
<feature type="region of interest" description="Disordered" evidence="2">
    <location>
        <begin position="34"/>
        <end position="83"/>
    </location>
</feature>
<sequence>MPKRKTEETMDPMITIKVKPANFDVTAERGEPIDLISDDEHEDTMAAISREPAPAQNPKSLSNKDTKTGTAQTSAAQTKAPVASKAFALYASNSLTALEGMDDEYDDDELGDVNADILARRKATPAKPNVVPKPPKTPKALPKRKNSPTKSTAKGKKKASDGDSMTSSSNHGSLKADIDDLHGAYVADWTRLWNTEDELAELKQETAAQAAEIEQLKTKLQQKAKAMTANAKEQREQTKEKDDEIERLKTLYDSVDRKYQARDTMLDNKHKAELRTKDDEIAKLAGERKEVQVPAVHQDATTFIATLQSNVAAKQAEIDRVSAEYESFKKATEKKEQTFENLVQSSAKMLDGKGGIQRTGRR</sequence>
<organism evidence="3 4">
    <name type="scientific">Extremus antarcticus</name>
    <dbReference type="NCBI Taxonomy" id="702011"/>
    <lineage>
        <taxon>Eukaryota</taxon>
        <taxon>Fungi</taxon>
        <taxon>Dikarya</taxon>
        <taxon>Ascomycota</taxon>
        <taxon>Pezizomycotina</taxon>
        <taxon>Dothideomycetes</taxon>
        <taxon>Dothideomycetidae</taxon>
        <taxon>Mycosphaerellales</taxon>
        <taxon>Extremaceae</taxon>
        <taxon>Extremus</taxon>
    </lineage>
</organism>
<keyword evidence="1" id="KW-0175">Coiled coil</keyword>
<accession>A0AAJ0GE90</accession>
<evidence type="ECO:0000256" key="1">
    <source>
        <dbReference type="SAM" id="Coils"/>
    </source>
</evidence>
<dbReference type="AlphaFoldDB" id="A0AAJ0GE90"/>
<dbReference type="EMBL" id="JAWDJX010000007">
    <property type="protein sequence ID" value="KAK3055840.1"/>
    <property type="molecule type" value="Genomic_DNA"/>
</dbReference>
<name>A0AAJ0GE90_9PEZI</name>
<feature type="compositionally biased region" description="Basic residues" evidence="2">
    <location>
        <begin position="141"/>
        <end position="157"/>
    </location>
</feature>
<keyword evidence="4" id="KW-1185">Reference proteome</keyword>
<reference evidence="3" key="1">
    <citation type="submission" date="2023-04" db="EMBL/GenBank/DDBJ databases">
        <title>Black Yeasts Isolated from many extreme environments.</title>
        <authorList>
            <person name="Coleine C."/>
            <person name="Stajich J.E."/>
            <person name="Selbmann L."/>
        </authorList>
    </citation>
    <scope>NUCLEOTIDE SEQUENCE</scope>
    <source>
        <strain evidence="3">CCFEE 5312</strain>
    </source>
</reference>
<evidence type="ECO:0000313" key="3">
    <source>
        <dbReference type="EMBL" id="KAK3055840.1"/>
    </source>
</evidence>
<evidence type="ECO:0000256" key="2">
    <source>
        <dbReference type="SAM" id="MobiDB-lite"/>
    </source>
</evidence>
<feature type="coiled-coil region" evidence="1">
    <location>
        <begin position="192"/>
        <end position="251"/>
    </location>
</feature>
<proteinExistence type="predicted"/>
<feature type="region of interest" description="Disordered" evidence="2">
    <location>
        <begin position="116"/>
        <end position="176"/>
    </location>
</feature>